<comment type="caution">
    <text evidence="1">The sequence shown here is derived from an EMBL/GenBank/DDBJ whole genome shotgun (WGS) entry which is preliminary data.</text>
</comment>
<protein>
    <submittedName>
        <fullName evidence="1">Uncharacterized protein</fullName>
    </submittedName>
</protein>
<sequence>MKQNNNTDNLEFKLRVANEGFVDKELVAVVDDNFVIVLVELLFCDFATTVDVETVVDGVPIADVETIVDDVPIAVVETFVDVETVVDGV</sequence>
<organism evidence="1 2">
    <name type="scientific">Adineta steineri</name>
    <dbReference type="NCBI Taxonomy" id="433720"/>
    <lineage>
        <taxon>Eukaryota</taxon>
        <taxon>Metazoa</taxon>
        <taxon>Spiralia</taxon>
        <taxon>Gnathifera</taxon>
        <taxon>Rotifera</taxon>
        <taxon>Eurotatoria</taxon>
        <taxon>Bdelloidea</taxon>
        <taxon>Adinetida</taxon>
        <taxon>Adinetidae</taxon>
        <taxon>Adineta</taxon>
    </lineage>
</organism>
<dbReference type="AlphaFoldDB" id="A0A819DJN0"/>
<name>A0A819DJN0_9BILA</name>
<dbReference type="EMBL" id="CAJOAZ010001608">
    <property type="protein sequence ID" value="CAF3835657.1"/>
    <property type="molecule type" value="Genomic_DNA"/>
</dbReference>
<reference evidence="1" key="1">
    <citation type="submission" date="2021-02" db="EMBL/GenBank/DDBJ databases">
        <authorList>
            <person name="Nowell W R."/>
        </authorList>
    </citation>
    <scope>NUCLEOTIDE SEQUENCE</scope>
</reference>
<feature type="non-terminal residue" evidence="1">
    <location>
        <position position="89"/>
    </location>
</feature>
<accession>A0A819DJN0</accession>
<evidence type="ECO:0000313" key="1">
    <source>
        <dbReference type="EMBL" id="CAF3835657.1"/>
    </source>
</evidence>
<gene>
    <name evidence="1" type="ORF">OXD698_LOCUS20347</name>
</gene>
<proteinExistence type="predicted"/>
<evidence type="ECO:0000313" key="2">
    <source>
        <dbReference type="Proteomes" id="UP000663844"/>
    </source>
</evidence>
<dbReference type="Proteomes" id="UP000663844">
    <property type="component" value="Unassembled WGS sequence"/>
</dbReference>